<sequence>MLVRKLSKLTNGLCIDEKLLNLEFGDKSIYPIFIDRCAHRVYIERGLINKRKLRMNDKDRDKLKAHGIFKLKQYLIVTIRIDSILSSNCVSVCSLEQIEERSQIDRDLVFEAIRRNFAKDDNYLEIKLYSIWPESIAHYGTVKVQFCPDRNQLEFLTDKLMNDLKRKLRLITYYTDVKVFIECGLFLLDEESFFLSVESVLEQPKLFFARNQVLKEQAPSPLGKRLRIWLIFISQKQVDMTECYNENNNFYLPEIREEDPLEHFHKHHRLCFLRKSIGLYSKNLLWNSVDVEKLRNWVEEAVKDYNINEEPTVWNITLWNECPPSFGLDKYQILCEKCQNGMYSQDYLGHCYYCLNQGIDNCIGRDENLKKKEQITPSSGSVLLLCTVGCIYKLIKYTYDFKNYCYAWNISNENILSKIPSVPPWFNPEKHINWYESGKFYIAFGSNVYIHSYPMGWIDFRVIRDDEIDD</sequence>
<keyword evidence="2" id="KW-1185">Reference proteome</keyword>
<dbReference type="Proteomes" id="UP000549394">
    <property type="component" value="Unassembled WGS sequence"/>
</dbReference>
<organism evidence="1 2">
    <name type="scientific">Dimorphilus gyrociliatus</name>
    <dbReference type="NCBI Taxonomy" id="2664684"/>
    <lineage>
        <taxon>Eukaryota</taxon>
        <taxon>Metazoa</taxon>
        <taxon>Spiralia</taxon>
        <taxon>Lophotrochozoa</taxon>
        <taxon>Annelida</taxon>
        <taxon>Polychaeta</taxon>
        <taxon>Polychaeta incertae sedis</taxon>
        <taxon>Dinophilidae</taxon>
        <taxon>Dimorphilus</taxon>
    </lineage>
</organism>
<comment type="caution">
    <text evidence="1">The sequence shown here is derived from an EMBL/GenBank/DDBJ whole genome shotgun (WGS) entry which is preliminary data.</text>
</comment>
<evidence type="ECO:0000313" key="2">
    <source>
        <dbReference type="Proteomes" id="UP000549394"/>
    </source>
</evidence>
<proteinExistence type="predicted"/>
<accession>A0A7I8VJB2</accession>
<gene>
    <name evidence="1" type="ORF">DGYR_LOCUS4231</name>
</gene>
<reference evidence="1 2" key="1">
    <citation type="submission" date="2020-08" db="EMBL/GenBank/DDBJ databases">
        <authorList>
            <person name="Hejnol A."/>
        </authorList>
    </citation>
    <scope>NUCLEOTIDE SEQUENCE [LARGE SCALE GENOMIC DNA]</scope>
</reference>
<dbReference type="AlphaFoldDB" id="A0A7I8VJB2"/>
<name>A0A7I8VJB2_9ANNE</name>
<evidence type="ECO:0000313" key="1">
    <source>
        <dbReference type="EMBL" id="CAD5115492.1"/>
    </source>
</evidence>
<protein>
    <submittedName>
        <fullName evidence="1">DgyrCDS4461</fullName>
    </submittedName>
</protein>
<dbReference type="EMBL" id="CAJFCJ010000006">
    <property type="protein sequence ID" value="CAD5115492.1"/>
    <property type="molecule type" value="Genomic_DNA"/>
</dbReference>